<reference evidence="10" key="2">
    <citation type="submission" date="2023-01" db="EMBL/GenBank/DDBJ databases">
        <title>Draft genome sequence of Algimonas porphyrae strain NBRC 108216.</title>
        <authorList>
            <person name="Sun Q."/>
            <person name="Mori K."/>
        </authorList>
    </citation>
    <scope>NUCLEOTIDE SEQUENCE</scope>
    <source>
        <strain evidence="10">NBRC 108216</strain>
    </source>
</reference>
<comment type="function">
    <text evidence="8">Transfers the 4'-phosphopantetheine moiety from coenzyme A to a Ser of acyl-carrier-protein.</text>
</comment>
<keyword evidence="3 8" id="KW-0479">Metal-binding</keyword>
<comment type="similarity">
    <text evidence="8">Belongs to the P-Pant transferase superfamily. AcpS family.</text>
</comment>
<feature type="binding site" evidence="8">
    <location>
        <position position="57"/>
    </location>
    <ligand>
        <name>Mg(2+)</name>
        <dbReference type="ChEBI" id="CHEBI:18420"/>
    </ligand>
</feature>
<dbReference type="RefSeq" id="WP_284370260.1">
    <property type="nucleotide sequence ID" value="NZ_BSNJ01000002.1"/>
</dbReference>
<dbReference type="InterPro" id="IPR037143">
    <property type="entry name" value="4-PPantetheinyl_Trfase_dom_sf"/>
</dbReference>
<evidence type="ECO:0000313" key="11">
    <source>
        <dbReference type="Proteomes" id="UP001161390"/>
    </source>
</evidence>
<reference evidence="10" key="1">
    <citation type="journal article" date="2014" name="Int. J. Syst. Evol. Microbiol.">
        <title>Complete genome of a new Firmicutes species belonging to the dominant human colonic microbiota ('Ruminococcus bicirculans') reveals two chromosomes and a selective capacity to utilize plant glucans.</title>
        <authorList>
            <consortium name="NISC Comparative Sequencing Program"/>
            <person name="Wegmann U."/>
            <person name="Louis P."/>
            <person name="Goesmann A."/>
            <person name="Henrissat B."/>
            <person name="Duncan S.H."/>
            <person name="Flint H.J."/>
        </authorList>
    </citation>
    <scope>NUCLEOTIDE SEQUENCE</scope>
    <source>
        <strain evidence="10">NBRC 108216</strain>
    </source>
</reference>
<dbReference type="EC" id="2.7.8.7" evidence="8"/>
<dbReference type="EMBL" id="BSNJ01000002">
    <property type="protein sequence ID" value="GLQ20050.1"/>
    <property type="molecule type" value="Genomic_DNA"/>
</dbReference>
<feature type="binding site" evidence="8">
    <location>
        <position position="8"/>
    </location>
    <ligand>
        <name>Mg(2+)</name>
        <dbReference type="ChEBI" id="CHEBI:18420"/>
    </ligand>
</feature>
<dbReference type="SUPFAM" id="SSF56214">
    <property type="entry name" value="4'-phosphopantetheinyl transferase"/>
    <property type="match status" value="1"/>
</dbReference>
<evidence type="ECO:0000313" key="10">
    <source>
        <dbReference type="EMBL" id="GLQ20050.1"/>
    </source>
</evidence>
<dbReference type="HAMAP" id="MF_00101">
    <property type="entry name" value="AcpS"/>
    <property type="match status" value="1"/>
</dbReference>
<keyword evidence="8" id="KW-0963">Cytoplasm</keyword>
<dbReference type="InterPro" id="IPR004568">
    <property type="entry name" value="Ppantetheine-prot_Trfase_dom"/>
</dbReference>
<sequence length="132" mass="14550">MILGIGTDICDIRRIRSIYDRHPERFPAKAFTEAERKKCLARPDPVPCLAKRFAAKEAVAKALATEESGELSWHDVEVINRPSGRPDVKLHGGAAERLASILPAAHTAHVRLSLSDERDFAVAFAVVEARPE</sequence>
<gene>
    <name evidence="8 10" type="primary">acpS</name>
    <name evidence="10" type="ORF">GCM10007854_10050</name>
</gene>
<dbReference type="InterPro" id="IPR008278">
    <property type="entry name" value="4-PPantetheinyl_Trfase_dom"/>
</dbReference>
<dbReference type="Proteomes" id="UP001161390">
    <property type="component" value="Unassembled WGS sequence"/>
</dbReference>
<comment type="catalytic activity">
    <reaction evidence="8">
        <text>apo-[ACP] + CoA = holo-[ACP] + adenosine 3',5'-bisphosphate + H(+)</text>
        <dbReference type="Rhea" id="RHEA:12068"/>
        <dbReference type="Rhea" id="RHEA-COMP:9685"/>
        <dbReference type="Rhea" id="RHEA-COMP:9690"/>
        <dbReference type="ChEBI" id="CHEBI:15378"/>
        <dbReference type="ChEBI" id="CHEBI:29999"/>
        <dbReference type="ChEBI" id="CHEBI:57287"/>
        <dbReference type="ChEBI" id="CHEBI:58343"/>
        <dbReference type="ChEBI" id="CHEBI:64479"/>
        <dbReference type="EC" id="2.7.8.7"/>
    </reaction>
</comment>
<accession>A0ABQ5UZ61</accession>
<evidence type="ECO:0000256" key="2">
    <source>
        <dbReference type="ARBA" id="ARBA00022679"/>
    </source>
</evidence>
<evidence type="ECO:0000256" key="3">
    <source>
        <dbReference type="ARBA" id="ARBA00022723"/>
    </source>
</evidence>
<evidence type="ECO:0000256" key="5">
    <source>
        <dbReference type="ARBA" id="ARBA00022842"/>
    </source>
</evidence>
<name>A0ABQ5UZ61_9PROT</name>
<keyword evidence="1 8" id="KW-0444">Lipid biosynthesis</keyword>
<comment type="caution">
    <text evidence="10">The sequence shown here is derived from an EMBL/GenBank/DDBJ whole genome shotgun (WGS) entry which is preliminary data.</text>
</comment>
<dbReference type="Pfam" id="PF01648">
    <property type="entry name" value="ACPS"/>
    <property type="match status" value="1"/>
</dbReference>
<keyword evidence="4 8" id="KW-0276">Fatty acid metabolism</keyword>
<keyword evidence="7 8" id="KW-0275">Fatty acid biosynthesis</keyword>
<proteinExistence type="inferred from homology"/>
<dbReference type="InterPro" id="IPR002582">
    <property type="entry name" value="ACPS"/>
</dbReference>
<keyword evidence="5 8" id="KW-0460">Magnesium</keyword>
<comment type="cofactor">
    <cofactor evidence="8">
        <name>Mg(2+)</name>
        <dbReference type="ChEBI" id="CHEBI:18420"/>
    </cofactor>
</comment>
<evidence type="ECO:0000256" key="4">
    <source>
        <dbReference type="ARBA" id="ARBA00022832"/>
    </source>
</evidence>
<dbReference type="NCBIfam" id="TIGR00516">
    <property type="entry name" value="acpS"/>
    <property type="match status" value="1"/>
</dbReference>
<evidence type="ECO:0000256" key="7">
    <source>
        <dbReference type="ARBA" id="ARBA00023160"/>
    </source>
</evidence>
<protein>
    <recommendedName>
        <fullName evidence="8">Holo-[acyl-carrier-protein] synthase</fullName>
        <shortName evidence="8">Holo-ACP synthase</shortName>
        <ecNumber evidence="8">2.7.8.7</ecNumber>
    </recommendedName>
    <alternativeName>
        <fullName evidence="8">4'-phosphopantetheinyl transferase AcpS</fullName>
    </alternativeName>
</protein>
<feature type="domain" description="4'-phosphopantetheinyl transferase" evidence="9">
    <location>
        <begin position="4"/>
        <end position="102"/>
    </location>
</feature>
<comment type="subcellular location">
    <subcellularLocation>
        <location evidence="8">Cytoplasm</location>
    </subcellularLocation>
</comment>
<evidence type="ECO:0000259" key="9">
    <source>
        <dbReference type="Pfam" id="PF01648"/>
    </source>
</evidence>
<dbReference type="NCBIfam" id="TIGR00556">
    <property type="entry name" value="pantethn_trn"/>
    <property type="match status" value="1"/>
</dbReference>
<organism evidence="10 11">
    <name type="scientific">Algimonas porphyrae</name>
    <dbReference type="NCBI Taxonomy" id="1128113"/>
    <lineage>
        <taxon>Bacteria</taxon>
        <taxon>Pseudomonadati</taxon>
        <taxon>Pseudomonadota</taxon>
        <taxon>Alphaproteobacteria</taxon>
        <taxon>Maricaulales</taxon>
        <taxon>Robiginitomaculaceae</taxon>
        <taxon>Algimonas</taxon>
    </lineage>
</organism>
<evidence type="ECO:0000256" key="1">
    <source>
        <dbReference type="ARBA" id="ARBA00022516"/>
    </source>
</evidence>
<dbReference type="Gene3D" id="3.90.470.20">
    <property type="entry name" value="4'-phosphopantetheinyl transferase domain"/>
    <property type="match status" value="1"/>
</dbReference>
<keyword evidence="6 8" id="KW-0443">Lipid metabolism</keyword>
<evidence type="ECO:0000256" key="8">
    <source>
        <dbReference type="HAMAP-Rule" id="MF_00101"/>
    </source>
</evidence>
<keyword evidence="11" id="KW-1185">Reference proteome</keyword>
<keyword evidence="2 8" id="KW-0808">Transferase</keyword>
<evidence type="ECO:0000256" key="6">
    <source>
        <dbReference type="ARBA" id="ARBA00023098"/>
    </source>
</evidence>